<protein>
    <recommendedName>
        <fullName evidence="5">NAC domain-containing protein</fullName>
    </recommendedName>
</protein>
<evidence type="ECO:0000259" key="5">
    <source>
        <dbReference type="PROSITE" id="PS51005"/>
    </source>
</evidence>
<dbReference type="GO" id="GO:0048731">
    <property type="term" value="P:system development"/>
    <property type="evidence" value="ECO:0007669"/>
    <property type="project" value="TreeGrafter"/>
</dbReference>
<sequence length="296" mass="34100">MTRASPPSSSKTYTLRDDELIQNFLYKKIYSELVPNHLTILECDLYGSKNPWEIWEDFEGSSYDGRDLYIFTTLKKKSLHGSRFLRVIGCGSWEAEDTGKKVVVEGTNQCIGLKKRFRFEKSETEHDGAWIMHEYSLHPSLQTNPPANNYVLCRFRKNGRHNQPKQGTKRTCEEMNTVTREKKKTVSTDTTEKSIAVIALAADGVSTDMSVSLGEDTHQGARNQQENKEKNEVVENEPHFVKEDEDYWKQSFPSLLLEGQEHLIQAEGKDHEMIPNQFSIGLLKEMMIFDNNDYSF</sequence>
<dbReference type="Proteomes" id="UP001497480">
    <property type="component" value="Unassembled WGS sequence"/>
</dbReference>
<keyword evidence="2" id="KW-0238">DNA-binding</keyword>
<keyword evidence="1" id="KW-0805">Transcription regulation</keyword>
<dbReference type="Gene3D" id="2.170.150.80">
    <property type="entry name" value="NAC domain"/>
    <property type="match status" value="1"/>
</dbReference>
<dbReference type="AlphaFoldDB" id="A0AAV1X5V1"/>
<dbReference type="Pfam" id="PF02365">
    <property type="entry name" value="NAM"/>
    <property type="match status" value="1"/>
</dbReference>
<name>A0AAV1X5V1_LUPLU</name>
<gene>
    <name evidence="6" type="ORF">LLUT_LOCUS18012</name>
</gene>
<dbReference type="InterPro" id="IPR003441">
    <property type="entry name" value="NAC-dom"/>
</dbReference>
<keyword evidence="7" id="KW-1185">Reference proteome</keyword>
<evidence type="ECO:0000313" key="6">
    <source>
        <dbReference type="EMBL" id="CAL0316952.1"/>
    </source>
</evidence>
<proteinExistence type="predicted"/>
<reference evidence="6 7" key="1">
    <citation type="submission" date="2024-03" db="EMBL/GenBank/DDBJ databases">
        <authorList>
            <person name="Martinez-Hernandez J."/>
        </authorList>
    </citation>
    <scope>NUCLEOTIDE SEQUENCE [LARGE SCALE GENOMIC DNA]</scope>
</reference>
<keyword evidence="3" id="KW-0804">Transcription</keyword>
<dbReference type="SUPFAM" id="SSF101941">
    <property type="entry name" value="NAC domain"/>
    <property type="match status" value="1"/>
</dbReference>
<accession>A0AAV1X5V1</accession>
<evidence type="ECO:0000256" key="3">
    <source>
        <dbReference type="ARBA" id="ARBA00023163"/>
    </source>
</evidence>
<organism evidence="6 7">
    <name type="scientific">Lupinus luteus</name>
    <name type="common">European yellow lupine</name>
    <dbReference type="NCBI Taxonomy" id="3873"/>
    <lineage>
        <taxon>Eukaryota</taxon>
        <taxon>Viridiplantae</taxon>
        <taxon>Streptophyta</taxon>
        <taxon>Embryophyta</taxon>
        <taxon>Tracheophyta</taxon>
        <taxon>Spermatophyta</taxon>
        <taxon>Magnoliopsida</taxon>
        <taxon>eudicotyledons</taxon>
        <taxon>Gunneridae</taxon>
        <taxon>Pentapetalae</taxon>
        <taxon>rosids</taxon>
        <taxon>fabids</taxon>
        <taxon>Fabales</taxon>
        <taxon>Fabaceae</taxon>
        <taxon>Papilionoideae</taxon>
        <taxon>50 kb inversion clade</taxon>
        <taxon>genistoids sensu lato</taxon>
        <taxon>core genistoids</taxon>
        <taxon>Genisteae</taxon>
        <taxon>Lupinus</taxon>
    </lineage>
</organism>
<evidence type="ECO:0000313" key="7">
    <source>
        <dbReference type="Proteomes" id="UP001497480"/>
    </source>
</evidence>
<evidence type="ECO:0000256" key="4">
    <source>
        <dbReference type="ARBA" id="ARBA00023242"/>
    </source>
</evidence>
<dbReference type="PANTHER" id="PTHR31719:SF164">
    <property type="entry name" value="NAC DOMAIN-CONTAINING PROTEIN"/>
    <property type="match status" value="1"/>
</dbReference>
<dbReference type="PROSITE" id="PS51005">
    <property type="entry name" value="NAC"/>
    <property type="match status" value="1"/>
</dbReference>
<dbReference type="GO" id="GO:0006355">
    <property type="term" value="P:regulation of DNA-templated transcription"/>
    <property type="evidence" value="ECO:0007669"/>
    <property type="project" value="InterPro"/>
</dbReference>
<feature type="domain" description="NAC" evidence="5">
    <location>
        <begin position="7"/>
        <end position="158"/>
    </location>
</feature>
<dbReference type="GO" id="GO:0003677">
    <property type="term" value="F:DNA binding"/>
    <property type="evidence" value="ECO:0007669"/>
    <property type="project" value="UniProtKB-KW"/>
</dbReference>
<dbReference type="EMBL" id="CAXHTB010000012">
    <property type="protein sequence ID" value="CAL0316952.1"/>
    <property type="molecule type" value="Genomic_DNA"/>
</dbReference>
<keyword evidence="4" id="KW-0539">Nucleus</keyword>
<comment type="caution">
    <text evidence="6">The sequence shown here is derived from an EMBL/GenBank/DDBJ whole genome shotgun (WGS) entry which is preliminary data.</text>
</comment>
<evidence type="ECO:0000256" key="2">
    <source>
        <dbReference type="ARBA" id="ARBA00023125"/>
    </source>
</evidence>
<dbReference type="PANTHER" id="PTHR31719">
    <property type="entry name" value="NAC TRANSCRIPTION FACTOR 56"/>
    <property type="match status" value="1"/>
</dbReference>
<evidence type="ECO:0000256" key="1">
    <source>
        <dbReference type="ARBA" id="ARBA00023015"/>
    </source>
</evidence>
<dbReference type="InterPro" id="IPR036093">
    <property type="entry name" value="NAC_dom_sf"/>
</dbReference>